<evidence type="ECO:0000256" key="3">
    <source>
        <dbReference type="ARBA" id="ARBA00037882"/>
    </source>
</evidence>
<dbReference type="InterPro" id="IPR024775">
    <property type="entry name" value="DinB-like"/>
</dbReference>
<dbReference type="NCBIfam" id="TIGR03440">
    <property type="entry name" value="egtB_TIGR03440"/>
    <property type="match status" value="1"/>
</dbReference>
<dbReference type="AlphaFoldDB" id="A0A166YPB5"/>
<evidence type="ECO:0008006" key="8">
    <source>
        <dbReference type="Google" id="ProtNLM"/>
    </source>
</evidence>
<keyword evidence="2" id="KW-0408">Iron</keyword>
<dbReference type="InterPro" id="IPR017806">
    <property type="entry name" value="EgtB"/>
</dbReference>
<feature type="domain" description="Sulfatase-modifying factor enzyme-like" evidence="4">
    <location>
        <begin position="190"/>
        <end position="422"/>
    </location>
</feature>
<dbReference type="EMBL" id="AUYB01000081">
    <property type="protein sequence ID" value="KZN43077.1"/>
    <property type="molecule type" value="Genomic_DNA"/>
</dbReference>
<protein>
    <recommendedName>
        <fullName evidence="8">Sulfatase maturase</fullName>
    </recommendedName>
</protein>
<dbReference type="GO" id="GO:0052699">
    <property type="term" value="P:ergothioneine biosynthetic process"/>
    <property type="evidence" value="ECO:0007669"/>
    <property type="project" value="InterPro"/>
</dbReference>
<keyword evidence="1" id="KW-0560">Oxidoreductase</keyword>
<dbReference type="Proteomes" id="UP000076643">
    <property type="component" value="Unassembled WGS sequence"/>
</dbReference>
<dbReference type="Gene3D" id="3.90.1580.10">
    <property type="entry name" value="paralog of FGE (formylglycine-generating enzyme)"/>
    <property type="match status" value="2"/>
</dbReference>
<gene>
    <name evidence="6" type="ORF">N475_00430</name>
</gene>
<dbReference type="InterPro" id="IPR051043">
    <property type="entry name" value="Sulfatase_Mod_Factor_Kinase"/>
</dbReference>
<dbReference type="Pfam" id="PF12867">
    <property type="entry name" value="DinB_2"/>
    <property type="match status" value="1"/>
</dbReference>
<dbReference type="InterPro" id="IPR005532">
    <property type="entry name" value="SUMF_dom"/>
</dbReference>
<comment type="caution">
    <text evidence="6">The sequence shown here is derived from an EMBL/GenBank/DDBJ whole genome shotgun (WGS) entry which is preliminary data.</text>
</comment>
<evidence type="ECO:0000313" key="7">
    <source>
        <dbReference type="Proteomes" id="UP000076643"/>
    </source>
</evidence>
<dbReference type="RefSeq" id="WP_063364749.1">
    <property type="nucleotide sequence ID" value="NZ_AQHB01000022.1"/>
</dbReference>
<keyword evidence="7" id="KW-1185">Reference proteome</keyword>
<name>A0A166YPB5_9GAMM</name>
<evidence type="ECO:0000256" key="2">
    <source>
        <dbReference type="ARBA" id="ARBA00023004"/>
    </source>
</evidence>
<comment type="pathway">
    <text evidence="3">Amino-acid biosynthesis; ergothioneine biosynthesis.</text>
</comment>
<evidence type="ECO:0000259" key="5">
    <source>
        <dbReference type="Pfam" id="PF12867"/>
    </source>
</evidence>
<sequence length="424" mass="49683">MNWQQLSGTEKSKYFIDEYLRIREFSTALCSRLEIEDYTVQPIADVSPPKWHLGHTTWFFEEIILVKCLSEYTRFHQQYRFLFNSYYKSAGQHWKQSQRGELSRPTVEEVIRYRSYVDNFMVNYLSNAEIGDDVLSLLEIGLHHEQQHQELLLMDIKFILGSNPTSPVFSEKPLGFASPVNQIWRSFNEGIYSVGASDGGFSYDNEKPRHKNYIYSFAISENTVTNGDYLEFIDRGGYGHAEFWLSLGWEWVNDNHIGHPLYWRKIDNEWYEFTLHGLNLLDLNAPVTHVSYFEADAYAKWKGVRLPDEQEMEVYLASSIDDSVEENEHEKKHGDESGVYHPIKGDAQTGQVWCWSKSHYSGYPGYKPYQGMLTEYNGKFMCNQFVLRGGCIATPPSHYRHSYRNFYAPHQRWMFSGIRLAKDI</sequence>
<dbReference type="Pfam" id="PF03781">
    <property type="entry name" value="FGE-sulfatase"/>
    <property type="match status" value="1"/>
</dbReference>
<accession>A0A166YPB5</accession>
<dbReference type="PANTHER" id="PTHR23150:SF36">
    <property type="entry name" value="HERCYNINE OXYGENASE"/>
    <property type="match status" value="1"/>
</dbReference>
<dbReference type="SUPFAM" id="SSF56436">
    <property type="entry name" value="C-type lectin-like"/>
    <property type="match status" value="1"/>
</dbReference>
<proteinExistence type="predicted"/>
<dbReference type="InterPro" id="IPR016187">
    <property type="entry name" value="CTDL_fold"/>
</dbReference>
<reference evidence="6 7" key="1">
    <citation type="submission" date="2013-07" db="EMBL/GenBank/DDBJ databases">
        <title>Comparative Genomic and Metabolomic Analysis of Twelve Strains of Pseudoalteromonas luteoviolacea.</title>
        <authorList>
            <person name="Vynne N.G."/>
            <person name="Mansson M."/>
            <person name="Gram L."/>
        </authorList>
    </citation>
    <scope>NUCLEOTIDE SEQUENCE [LARGE SCALE GENOMIC DNA]</scope>
    <source>
        <strain evidence="6 7">DSM 6061</strain>
    </source>
</reference>
<dbReference type="PANTHER" id="PTHR23150">
    <property type="entry name" value="SULFATASE MODIFYING FACTOR 1, 2"/>
    <property type="match status" value="1"/>
</dbReference>
<evidence type="ECO:0000259" key="4">
    <source>
        <dbReference type="Pfam" id="PF03781"/>
    </source>
</evidence>
<dbReference type="PATRIC" id="fig|1365250.3.peg.939"/>
<evidence type="ECO:0000313" key="6">
    <source>
        <dbReference type="EMBL" id="KZN43077.1"/>
    </source>
</evidence>
<feature type="domain" description="DinB-like" evidence="5">
    <location>
        <begin position="26"/>
        <end position="151"/>
    </location>
</feature>
<organism evidence="6 7">
    <name type="scientific">Pseudoalteromonas luteoviolacea DSM 6061</name>
    <dbReference type="NCBI Taxonomy" id="1365250"/>
    <lineage>
        <taxon>Bacteria</taxon>
        <taxon>Pseudomonadati</taxon>
        <taxon>Pseudomonadota</taxon>
        <taxon>Gammaproteobacteria</taxon>
        <taxon>Alteromonadales</taxon>
        <taxon>Pseudoalteromonadaceae</taxon>
        <taxon>Pseudoalteromonas</taxon>
    </lineage>
</organism>
<evidence type="ECO:0000256" key="1">
    <source>
        <dbReference type="ARBA" id="ARBA00023002"/>
    </source>
</evidence>
<dbReference type="InterPro" id="IPR042095">
    <property type="entry name" value="SUMF_sf"/>
</dbReference>